<evidence type="ECO:0000313" key="2">
    <source>
        <dbReference type="EMBL" id="WMB73838.1"/>
    </source>
</evidence>
<reference evidence="2" key="1">
    <citation type="submission" date="2023-08" db="EMBL/GenBank/DDBJ databases">
        <title>Complete genome sequence of Shewanella oncorhynchi Z-P2, a siderophore putrebactin-producing bacterium.</title>
        <authorList>
            <person name="Zhang Y."/>
        </authorList>
    </citation>
    <scope>NUCLEOTIDE SEQUENCE</scope>
    <source>
        <strain evidence="2">Z-P2</strain>
    </source>
</reference>
<organism evidence="2">
    <name type="scientific">Shewanella oncorhynchi</name>
    <dbReference type="NCBI Taxonomy" id="2726434"/>
    <lineage>
        <taxon>Bacteria</taxon>
        <taxon>Pseudomonadati</taxon>
        <taxon>Pseudomonadota</taxon>
        <taxon>Gammaproteobacteria</taxon>
        <taxon>Alteromonadales</taxon>
        <taxon>Shewanellaceae</taxon>
        <taxon>Shewanella</taxon>
    </lineage>
</organism>
<evidence type="ECO:0000259" key="1">
    <source>
        <dbReference type="Pfam" id="PF22481"/>
    </source>
</evidence>
<protein>
    <recommendedName>
        <fullName evidence="1">DUF6985 domain-containing protein</fullName>
    </recommendedName>
</protein>
<dbReference type="RefSeq" id="WP_259585183.1">
    <property type="nucleotide sequence ID" value="NZ_CP132914.1"/>
</dbReference>
<feature type="domain" description="DUF6985" evidence="1">
    <location>
        <begin position="15"/>
        <end position="138"/>
    </location>
</feature>
<dbReference type="KEGG" id="sog:RA178_04215"/>
<dbReference type="Proteomes" id="UP001236800">
    <property type="component" value="Chromosome"/>
</dbReference>
<sequence length="154" mass="17702">MEIIRNIESGEFGIEGEVFFRRFDKFIALSIEDDNIDFAEKCANYLNELSDDVVDSVCEASIRYCNSFLEAIGELPKAFDKPSDVLGLIYPSVLLVPYPENESEPVIHMELNCEWEPEHGMEWVIRGNKVLYVGAFNGEDPWSDFSQKETWNYA</sequence>
<name>A0AA50Q795_9GAMM</name>
<dbReference type="Pfam" id="PF22481">
    <property type="entry name" value="DUF6985"/>
    <property type="match status" value="1"/>
</dbReference>
<dbReference type="AlphaFoldDB" id="A0AA50Q795"/>
<dbReference type="InterPro" id="IPR054254">
    <property type="entry name" value="DUF6985"/>
</dbReference>
<accession>A0AA50Q795</accession>
<proteinExistence type="predicted"/>
<dbReference type="GeneID" id="301338361"/>
<dbReference type="EMBL" id="CP132914">
    <property type="protein sequence ID" value="WMB73838.1"/>
    <property type="molecule type" value="Genomic_DNA"/>
</dbReference>
<gene>
    <name evidence="2" type="ORF">RA178_04215</name>
</gene>